<dbReference type="Proteomes" id="UP000319267">
    <property type="component" value="Unassembled WGS sequence"/>
</dbReference>
<keyword evidence="2" id="KW-1185">Reference proteome</keyword>
<dbReference type="EMBL" id="FXTQ01000002">
    <property type="protein sequence ID" value="SMO66382.1"/>
    <property type="molecule type" value="Genomic_DNA"/>
</dbReference>
<reference evidence="1 2" key="1">
    <citation type="submission" date="2017-05" db="EMBL/GenBank/DDBJ databases">
        <authorList>
            <person name="Varghese N."/>
            <person name="Submissions S."/>
        </authorList>
    </citation>
    <scope>NUCLEOTIDE SEQUENCE [LARGE SCALE GENOMIC DNA]</scope>
    <source>
        <strain evidence="1 2">DSM 29982</strain>
    </source>
</reference>
<organism evidence="1 2">
    <name type="scientific">Flavobacterium nitrogenifigens</name>
    <dbReference type="NCBI Taxonomy" id="1617283"/>
    <lineage>
        <taxon>Bacteria</taxon>
        <taxon>Pseudomonadati</taxon>
        <taxon>Bacteroidota</taxon>
        <taxon>Flavobacteriia</taxon>
        <taxon>Flavobacteriales</taxon>
        <taxon>Flavobacteriaceae</taxon>
        <taxon>Flavobacterium</taxon>
    </lineage>
</organism>
<sequence length="324" mass="37414">MMEKKKRKSKKLLFAFLILTVTLTFGQGKKTEIGFISDNDLYTSSKYDMYYTNGLELFYRFLSKNDNPKINKKITEFRIGQYLYNPRFINKEAVTVNDRPFAGYLFAEAGKSFFYQSESVLKTDFQIGFLGPNAFGEELQEGFHKLIGYKKVYGWENQIHNALGVQAHAMYSKKMFVSKHSDFVDLHWQSEGDLGTIFSGVSTGFMARFGFKKLLPIYDSNMHNASINANAQPNIREFYFYAAPSVNYQFYDATIEGSMFNDTSPVTFDLEPLRFNAEAGLKYRHNNFNISYSFLYRGRELNDPGIDTNSGYFYGSIRMGFLLK</sequence>
<evidence type="ECO:0000313" key="2">
    <source>
        <dbReference type="Proteomes" id="UP000319267"/>
    </source>
</evidence>
<gene>
    <name evidence="1" type="ORF">SAMN06265220_1021016</name>
</gene>
<evidence type="ECO:0000313" key="1">
    <source>
        <dbReference type="EMBL" id="SMO66382.1"/>
    </source>
</evidence>
<dbReference type="AlphaFoldDB" id="A0A521D415"/>
<dbReference type="Pfam" id="PF09982">
    <property type="entry name" value="LpxR"/>
    <property type="match status" value="1"/>
</dbReference>
<protein>
    <recommendedName>
        <fullName evidence="3">Lipid A deacylase LpxR family protein</fullName>
    </recommendedName>
</protein>
<dbReference type="InterPro" id="IPR018707">
    <property type="entry name" value="LpxR"/>
</dbReference>
<evidence type="ECO:0008006" key="3">
    <source>
        <dbReference type="Google" id="ProtNLM"/>
    </source>
</evidence>
<dbReference type="InterPro" id="IPR037107">
    <property type="entry name" value="Put_OMP_sf"/>
</dbReference>
<proteinExistence type="predicted"/>
<accession>A0A521D415</accession>
<dbReference type="Gene3D" id="2.40.128.140">
    <property type="entry name" value="Outer membrane protein"/>
    <property type="match status" value="1"/>
</dbReference>
<name>A0A521D415_9FLAO</name>